<accession>A0A8J8NY03</accession>
<sequence length="81" mass="9396">MNHALDTKILRKKNNILRVAASIFISITINAHRQLPSRHKSSQQMIFLQHNRHSPILRGGIQLRELLKRMNAKGAYLGLWM</sequence>
<evidence type="ECO:0000313" key="1">
    <source>
        <dbReference type="EMBL" id="TNV83293.1"/>
    </source>
</evidence>
<proteinExistence type="predicted"/>
<name>A0A8J8NY03_HALGN</name>
<comment type="caution">
    <text evidence="1">The sequence shown here is derived from an EMBL/GenBank/DDBJ whole genome shotgun (WGS) entry which is preliminary data.</text>
</comment>
<reference evidence="1" key="1">
    <citation type="submission" date="2019-06" db="EMBL/GenBank/DDBJ databases">
        <authorList>
            <person name="Zheng W."/>
        </authorList>
    </citation>
    <scope>NUCLEOTIDE SEQUENCE</scope>
    <source>
        <strain evidence="1">QDHG01</strain>
    </source>
</reference>
<dbReference type="AlphaFoldDB" id="A0A8J8NY03"/>
<keyword evidence="2" id="KW-1185">Reference proteome</keyword>
<dbReference type="Proteomes" id="UP000785679">
    <property type="component" value="Unassembled WGS sequence"/>
</dbReference>
<dbReference type="EMBL" id="RRYP01003967">
    <property type="protein sequence ID" value="TNV83293.1"/>
    <property type="molecule type" value="Genomic_DNA"/>
</dbReference>
<gene>
    <name evidence="1" type="ORF">FGO68_gene7689</name>
</gene>
<organism evidence="1 2">
    <name type="scientific">Halteria grandinella</name>
    <dbReference type="NCBI Taxonomy" id="5974"/>
    <lineage>
        <taxon>Eukaryota</taxon>
        <taxon>Sar</taxon>
        <taxon>Alveolata</taxon>
        <taxon>Ciliophora</taxon>
        <taxon>Intramacronucleata</taxon>
        <taxon>Spirotrichea</taxon>
        <taxon>Stichotrichia</taxon>
        <taxon>Sporadotrichida</taxon>
        <taxon>Halteriidae</taxon>
        <taxon>Halteria</taxon>
    </lineage>
</organism>
<evidence type="ECO:0000313" key="2">
    <source>
        <dbReference type="Proteomes" id="UP000785679"/>
    </source>
</evidence>
<protein>
    <submittedName>
        <fullName evidence="1">Uncharacterized protein</fullName>
    </submittedName>
</protein>